<organism evidence="2 3">
    <name type="scientific">Durusdinium trenchii</name>
    <dbReference type="NCBI Taxonomy" id="1381693"/>
    <lineage>
        <taxon>Eukaryota</taxon>
        <taxon>Sar</taxon>
        <taxon>Alveolata</taxon>
        <taxon>Dinophyceae</taxon>
        <taxon>Suessiales</taxon>
        <taxon>Symbiodiniaceae</taxon>
        <taxon>Durusdinium</taxon>
    </lineage>
</organism>
<evidence type="ECO:0000313" key="2">
    <source>
        <dbReference type="EMBL" id="CAK9052485.1"/>
    </source>
</evidence>
<dbReference type="EMBL" id="CAXAMM010022725">
    <property type="protein sequence ID" value="CAK9052485.1"/>
    <property type="molecule type" value="Genomic_DNA"/>
</dbReference>
<proteinExistence type="predicted"/>
<feature type="non-terminal residue" evidence="2">
    <location>
        <position position="1"/>
    </location>
</feature>
<feature type="non-terminal residue" evidence="2">
    <location>
        <position position="56"/>
    </location>
</feature>
<name>A0ABP0MLX9_9DINO</name>
<accession>A0ABP0MLX9</accession>
<keyword evidence="3" id="KW-1185">Reference proteome</keyword>
<sequence length="56" mass="5726">GLLEATADACGAGGSWFHVELAAGGVVASGGVVEEEHWDEESGKGDTWNLITAPDR</sequence>
<protein>
    <submittedName>
        <fullName evidence="2">Uncharacterized protein</fullName>
    </submittedName>
</protein>
<comment type="caution">
    <text evidence="2">The sequence shown here is derived from an EMBL/GenBank/DDBJ whole genome shotgun (WGS) entry which is preliminary data.</text>
</comment>
<evidence type="ECO:0000256" key="1">
    <source>
        <dbReference type="SAM" id="MobiDB-lite"/>
    </source>
</evidence>
<reference evidence="2 3" key="1">
    <citation type="submission" date="2024-02" db="EMBL/GenBank/DDBJ databases">
        <authorList>
            <person name="Chen Y."/>
            <person name="Shah S."/>
            <person name="Dougan E. K."/>
            <person name="Thang M."/>
            <person name="Chan C."/>
        </authorList>
    </citation>
    <scope>NUCLEOTIDE SEQUENCE [LARGE SCALE GENOMIC DNA]</scope>
</reference>
<evidence type="ECO:0000313" key="3">
    <source>
        <dbReference type="Proteomes" id="UP001642464"/>
    </source>
</evidence>
<gene>
    <name evidence="2" type="ORF">SCF082_LOCUS28701</name>
</gene>
<feature type="region of interest" description="Disordered" evidence="1">
    <location>
        <begin position="36"/>
        <end position="56"/>
    </location>
</feature>
<dbReference type="Proteomes" id="UP001642464">
    <property type="component" value="Unassembled WGS sequence"/>
</dbReference>